<dbReference type="EMBL" id="BONC01000015">
    <property type="protein sequence ID" value="GIF56569.1"/>
    <property type="molecule type" value="Genomic_DNA"/>
</dbReference>
<proteinExistence type="predicted"/>
<organism evidence="2 3">
    <name type="scientific">Asanoa iriomotensis</name>
    <dbReference type="NCBI Taxonomy" id="234613"/>
    <lineage>
        <taxon>Bacteria</taxon>
        <taxon>Bacillati</taxon>
        <taxon>Actinomycetota</taxon>
        <taxon>Actinomycetes</taxon>
        <taxon>Micromonosporales</taxon>
        <taxon>Micromonosporaceae</taxon>
        <taxon>Asanoa</taxon>
    </lineage>
</organism>
<accession>A0ABQ4C1B9</accession>
<feature type="compositionally biased region" description="Basic residues" evidence="1">
    <location>
        <begin position="9"/>
        <end position="22"/>
    </location>
</feature>
<evidence type="ECO:0000313" key="3">
    <source>
        <dbReference type="Proteomes" id="UP000624325"/>
    </source>
</evidence>
<sequence length="61" mass="6339">MAPSTVQTRVHRGMAGRFRRRAASGGGAPTAAAPTAARPRVRFAFPGLVAPIAFPPLADVR</sequence>
<name>A0ABQ4C1B9_9ACTN</name>
<gene>
    <name evidence="2" type="ORF">Air01nite_26640</name>
</gene>
<comment type="caution">
    <text evidence="2">The sequence shown here is derived from an EMBL/GenBank/DDBJ whole genome shotgun (WGS) entry which is preliminary data.</text>
</comment>
<feature type="region of interest" description="Disordered" evidence="1">
    <location>
        <begin position="1"/>
        <end position="35"/>
    </location>
</feature>
<evidence type="ECO:0000256" key="1">
    <source>
        <dbReference type="SAM" id="MobiDB-lite"/>
    </source>
</evidence>
<reference evidence="2 3" key="1">
    <citation type="submission" date="2021-01" db="EMBL/GenBank/DDBJ databases">
        <title>Whole genome shotgun sequence of Asanoa iriomotensis NBRC 100142.</title>
        <authorList>
            <person name="Komaki H."/>
            <person name="Tamura T."/>
        </authorList>
    </citation>
    <scope>NUCLEOTIDE SEQUENCE [LARGE SCALE GENOMIC DNA]</scope>
    <source>
        <strain evidence="2 3">NBRC 100142</strain>
    </source>
</reference>
<keyword evidence="3" id="KW-1185">Reference proteome</keyword>
<dbReference type="Proteomes" id="UP000624325">
    <property type="component" value="Unassembled WGS sequence"/>
</dbReference>
<protein>
    <submittedName>
        <fullName evidence="2">Uncharacterized protein</fullName>
    </submittedName>
</protein>
<evidence type="ECO:0000313" key="2">
    <source>
        <dbReference type="EMBL" id="GIF56569.1"/>
    </source>
</evidence>